<evidence type="ECO:0000256" key="1">
    <source>
        <dbReference type="SAM" id="MobiDB-lite"/>
    </source>
</evidence>
<proteinExistence type="predicted"/>
<organism evidence="2 3">
    <name type="scientific">Elysia crispata</name>
    <name type="common">lettuce slug</name>
    <dbReference type="NCBI Taxonomy" id="231223"/>
    <lineage>
        <taxon>Eukaryota</taxon>
        <taxon>Metazoa</taxon>
        <taxon>Spiralia</taxon>
        <taxon>Lophotrochozoa</taxon>
        <taxon>Mollusca</taxon>
        <taxon>Gastropoda</taxon>
        <taxon>Heterobranchia</taxon>
        <taxon>Euthyneura</taxon>
        <taxon>Panpulmonata</taxon>
        <taxon>Sacoglossa</taxon>
        <taxon>Placobranchoidea</taxon>
        <taxon>Plakobranchidae</taxon>
        <taxon>Elysia</taxon>
    </lineage>
</organism>
<gene>
    <name evidence="2" type="ORF">RRG08_016369</name>
</gene>
<protein>
    <submittedName>
        <fullName evidence="2">Uncharacterized protein</fullName>
    </submittedName>
</protein>
<sequence>MPQSVSKKSPATSLRDKNPPVPSPRQKSSLPQAYQRKVPYQNPTSKNPVPQVCGTHIKACPVAAALIESDQMRKDLATILEGDTVSANWTPEAPAAHPISSV</sequence>
<evidence type="ECO:0000313" key="3">
    <source>
        <dbReference type="Proteomes" id="UP001283361"/>
    </source>
</evidence>
<keyword evidence="3" id="KW-1185">Reference proteome</keyword>
<comment type="caution">
    <text evidence="2">The sequence shown here is derived from an EMBL/GenBank/DDBJ whole genome shotgun (WGS) entry which is preliminary data.</text>
</comment>
<dbReference type="EMBL" id="JAWDGP010001965">
    <property type="protein sequence ID" value="KAK3786458.1"/>
    <property type="molecule type" value="Genomic_DNA"/>
</dbReference>
<name>A0AAE1AEM5_9GAST</name>
<dbReference type="AlphaFoldDB" id="A0AAE1AEM5"/>
<feature type="compositionally biased region" description="Polar residues" evidence="1">
    <location>
        <begin position="1"/>
        <end position="12"/>
    </location>
</feature>
<feature type="region of interest" description="Disordered" evidence="1">
    <location>
        <begin position="1"/>
        <end position="47"/>
    </location>
</feature>
<reference evidence="2" key="1">
    <citation type="journal article" date="2023" name="G3 (Bethesda)">
        <title>A reference genome for the long-term kleptoplast-retaining sea slug Elysia crispata morphotype clarki.</title>
        <authorList>
            <person name="Eastman K.E."/>
            <person name="Pendleton A.L."/>
            <person name="Shaikh M.A."/>
            <person name="Suttiyut T."/>
            <person name="Ogas R."/>
            <person name="Tomko P."/>
            <person name="Gavelis G."/>
            <person name="Widhalm J.R."/>
            <person name="Wisecaver J.H."/>
        </authorList>
    </citation>
    <scope>NUCLEOTIDE SEQUENCE</scope>
    <source>
        <strain evidence="2">ECLA1</strain>
    </source>
</reference>
<dbReference type="Proteomes" id="UP001283361">
    <property type="component" value="Unassembled WGS sequence"/>
</dbReference>
<accession>A0AAE1AEM5</accession>
<evidence type="ECO:0000313" key="2">
    <source>
        <dbReference type="EMBL" id="KAK3786458.1"/>
    </source>
</evidence>